<evidence type="ECO:0000313" key="3">
    <source>
        <dbReference type="Proteomes" id="UP000738359"/>
    </source>
</evidence>
<feature type="signal peptide" evidence="1">
    <location>
        <begin position="1"/>
        <end position="20"/>
    </location>
</feature>
<dbReference type="EMBL" id="JAAAHY010002438">
    <property type="protein sequence ID" value="KAF9944467.1"/>
    <property type="molecule type" value="Genomic_DNA"/>
</dbReference>
<evidence type="ECO:0000256" key="1">
    <source>
        <dbReference type="SAM" id="SignalP"/>
    </source>
</evidence>
<sequence>MKFTSIAVASVAYMAASTSAFSWGCEQEHYYGAKDIAVDIRKVQSTWNKANPIRTTVSASGSWLKVTCTPRTNLPATPVLKDCSNALDWLWNTVNAAGSDYLDKKGLVPRSCWVDNDQITIKWNNK</sequence>
<keyword evidence="3" id="KW-1185">Reference proteome</keyword>
<gene>
    <name evidence="2" type="ORF">BGZ70_004615</name>
</gene>
<protein>
    <submittedName>
        <fullName evidence="2">Uncharacterized protein</fullName>
    </submittedName>
</protein>
<accession>A0A9P6LV19</accession>
<dbReference type="AlphaFoldDB" id="A0A9P6LV19"/>
<proteinExistence type="predicted"/>
<reference evidence="2" key="1">
    <citation type="journal article" date="2020" name="Fungal Divers.">
        <title>Resolving the Mortierellaceae phylogeny through synthesis of multi-gene phylogenetics and phylogenomics.</title>
        <authorList>
            <person name="Vandepol N."/>
            <person name="Liber J."/>
            <person name="Desiro A."/>
            <person name="Na H."/>
            <person name="Kennedy M."/>
            <person name="Barry K."/>
            <person name="Grigoriev I.V."/>
            <person name="Miller A.N."/>
            <person name="O'Donnell K."/>
            <person name="Stajich J.E."/>
            <person name="Bonito G."/>
        </authorList>
    </citation>
    <scope>NUCLEOTIDE SEQUENCE</scope>
    <source>
        <strain evidence="2">CK1249</strain>
    </source>
</reference>
<name>A0A9P6LV19_MORAP</name>
<organism evidence="2 3">
    <name type="scientific">Mortierella alpina</name>
    <name type="common">Oleaginous fungus</name>
    <name type="synonym">Mortierella renispora</name>
    <dbReference type="NCBI Taxonomy" id="64518"/>
    <lineage>
        <taxon>Eukaryota</taxon>
        <taxon>Fungi</taxon>
        <taxon>Fungi incertae sedis</taxon>
        <taxon>Mucoromycota</taxon>
        <taxon>Mortierellomycotina</taxon>
        <taxon>Mortierellomycetes</taxon>
        <taxon>Mortierellales</taxon>
        <taxon>Mortierellaceae</taxon>
        <taxon>Mortierella</taxon>
    </lineage>
</organism>
<dbReference type="Proteomes" id="UP000738359">
    <property type="component" value="Unassembled WGS sequence"/>
</dbReference>
<keyword evidence="1" id="KW-0732">Signal</keyword>
<evidence type="ECO:0000313" key="2">
    <source>
        <dbReference type="EMBL" id="KAF9944467.1"/>
    </source>
</evidence>
<feature type="chain" id="PRO_5040282113" evidence="1">
    <location>
        <begin position="21"/>
        <end position="126"/>
    </location>
</feature>
<dbReference type="OrthoDB" id="2317964at2759"/>
<comment type="caution">
    <text evidence="2">The sequence shown here is derived from an EMBL/GenBank/DDBJ whole genome shotgun (WGS) entry which is preliminary data.</text>
</comment>